<dbReference type="InterPro" id="IPR020845">
    <property type="entry name" value="AMP-binding_CS"/>
</dbReference>
<organism evidence="5 6">
    <name type="scientific">Fictibacillus norfolkensis</name>
    <dbReference type="NCBI Taxonomy" id="2762233"/>
    <lineage>
        <taxon>Bacteria</taxon>
        <taxon>Bacillati</taxon>
        <taxon>Bacillota</taxon>
        <taxon>Bacilli</taxon>
        <taxon>Bacillales</taxon>
        <taxon>Fictibacillaceae</taxon>
        <taxon>Fictibacillus</taxon>
    </lineage>
</organism>
<dbReference type="PANTHER" id="PTHR43201:SF5">
    <property type="entry name" value="MEDIUM-CHAIN ACYL-COA LIGASE ACSF2, MITOCHONDRIAL"/>
    <property type="match status" value="1"/>
</dbReference>
<dbReference type="Pfam" id="PF13193">
    <property type="entry name" value="AMP-binding_C"/>
    <property type="match status" value="1"/>
</dbReference>
<evidence type="ECO:0000313" key="5">
    <source>
        <dbReference type="EMBL" id="MBD7962765.1"/>
    </source>
</evidence>
<comment type="caution">
    <text evidence="5">The sequence shown here is derived from an EMBL/GenBank/DDBJ whole genome shotgun (WGS) entry which is preliminary data.</text>
</comment>
<gene>
    <name evidence="5" type="ORF">H9648_01775</name>
</gene>
<dbReference type="InterPro" id="IPR025110">
    <property type="entry name" value="AMP-bd_C"/>
</dbReference>
<dbReference type="PANTHER" id="PTHR43201">
    <property type="entry name" value="ACYL-COA SYNTHETASE"/>
    <property type="match status" value="1"/>
</dbReference>
<comment type="similarity">
    <text evidence="1">Belongs to the ATP-dependent AMP-binding enzyme family.</text>
</comment>
<dbReference type="SUPFAM" id="SSF56801">
    <property type="entry name" value="Acetyl-CoA synthetase-like"/>
    <property type="match status" value="1"/>
</dbReference>
<dbReference type="RefSeq" id="WP_191752067.1">
    <property type="nucleotide sequence ID" value="NZ_JACSQM010000001.1"/>
</dbReference>
<dbReference type="PROSITE" id="PS00455">
    <property type="entry name" value="AMP_BINDING"/>
    <property type="match status" value="1"/>
</dbReference>
<protein>
    <submittedName>
        <fullName evidence="5">AMP-binding protein</fullName>
    </submittedName>
</protein>
<evidence type="ECO:0000313" key="6">
    <source>
        <dbReference type="Proteomes" id="UP000603641"/>
    </source>
</evidence>
<dbReference type="CDD" id="cd04433">
    <property type="entry name" value="AFD_class_I"/>
    <property type="match status" value="1"/>
</dbReference>
<feature type="domain" description="AMP-dependent synthetase/ligase" evidence="3">
    <location>
        <begin position="103"/>
        <end position="289"/>
    </location>
</feature>
<dbReference type="InterPro" id="IPR045851">
    <property type="entry name" value="AMP-bd_C_sf"/>
</dbReference>
<evidence type="ECO:0000256" key="2">
    <source>
        <dbReference type="ARBA" id="ARBA00022598"/>
    </source>
</evidence>
<dbReference type="EMBL" id="JACSQM010000001">
    <property type="protein sequence ID" value="MBD7962765.1"/>
    <property type="molecule type" value="Genomic_DNA"/>
</dbReference>
<reference evidence="5 6" key="1">
    <citation type="submission" date="2020-08" db="EMBL/GenBank/DDBJ databases">
        <title>A Genomic Blueprint of the Chicken Gut Microbiome.</title>
        <authorList>
            <person name="Gilroy R."/>
            <person name="Ravi A."/>
            <person name="Getino M."/>
            <person name="Pursley I."/>
            <person name="Horton D.L."/>
            <person name="Alikhan N.-F."/>
            <person name="Baker D."/>
            <person name="Gharbi K."/>
            <person name="Hall N."/>
            <person name="Watson M."/>
            <person name="Adriaenssens E.M."/>
            <person name="Foster-Nyarko E."/>
            <person name="Jarju S."/>
            <person name="Secka A."/>
            <person name="Antonio M."/>
            <person name="Oren A."/>
            <person name="Chaudhuri R."/>
            <person name="La Ragione R.M."/>
            <person name="Hildebrand F."/>
            <person name="Pallen M.J."/>
        </authorList>
    </citation>
    <scope>NUCLEOTIDE SEQUENCE [LARGE SCALE GENOMIC DNA]</scope>
    <source>
        <strain evidence="5 6">Sa2CUA10</strain>
    </source>
</reference>
<dbReference type="Proteomes" id="UP000603641">
    <property type="component" value="Unassembled WGS sequence"/>
</dbReference>
<dbReference type="InterPro" id="IPR042099">
    <property type="entry name" value="ANL_N_sf"/>
</dbReference>
<evidence type="ECO:0000259" key="4">
    <source>
        <dbReference type="Pfam" id="PF13193"/>
    </source>
</evidence>
<proteinExistence type="inferred from homology"/>
<feature type="domain" description="AMP-binding enzyme C-terminal" evidence="4">
    <location>
        <begin position="325"/>
        <end position="397"/>
    </location>
</feature>
<accession>A0ABR8SH31</accession>
<dbReference type="Pfam" id="PF00501">
    <property type="entry name" value="AMP-binding"/>
    <property type="match status" value="1"/>
</dbReference>
<keyword evidence="2" id="KW-0436">Ligase</keyword>
<evidence type="ECO:0000256" key="1">
    <source>
        <dbReference type="ARBA" id="ARBA00006432"/>
    </source>
</evidence>
<evidence type="ECO:0000259" key="3">
    <source>
        <dbReference type="Pfam" id="PF00501"/>
    </source>
</evidence>
<sequence>MLIINSEKVTKDQLSDYYSSLNRDSLKNPEGQLFGICMKEAFGLLSLLLNIKEGGGSVLLLHGDHPLASARELCEQAQCDFLVYEEQFIHLNAPLRESVLPGLFQFSSGTTGAPKIIGRTWESIEREVNNYNHVYKSDPALQPIITVPVSHSYGLISGVLAGIERGAMPILITEKNPKFTLKIIKENQNSILYSVPFLLQVLWRLGKDQLMLNKVITSGAPMQGELLRNILLCSEEVLQQYGMTEVGCISVARTIKESTDIGLPLEHLTLSLNRDDNKLNELIVEVDGEKIHTNDLGCMREGSYYHLGRLDDLINVSGQKVSPVEVEKVISRIQGVKEVVVHRSLHKVHGETVAAKVVSHDVSIHQIKKSCIEQLPAYKVPSSILLVDEIPKNTMGKVSRKLLYEQELVK</sequence>
<dbReference type="Gene3D" id="3.30.300.30">
    <property type="match status" value="1"/>
</dbReference>
<dbReference type="Gene3D" id="3.40.50.12780">
    <property type="entry name" value="N-terminal domain of ligase-like"/>
    <property type="match status" value="1"/>
</dbReference>
<dbReference type="InterPro" id="IPR000873">
    <property type="entry name" value="AMP-dep_synth/lig_dom"/>
</dbReference>
<name>A0ABR8SH31_9BACL</name>
<keyword evidence="6" id="KW-1185">Reference proteome</keyword>